<proteinExistence type="predicted"/>
<accession>A0AA90ZLS4</accession>
<dbReference type="Proteomes" id="UP000442105">
    <property type="component" value="Unassembled WGS sequence"/>
</dbReference>
<evidence type="ECO:0000313" key="3">
    <source>
        <dbReference type="Proteomes" id="UP000442105"/>
    </source>
</evidence>
<gene>
    <name evidence="2" type="ORF">F7D95_14620</name>
</gene>
<feature type="region of interest" description="Disordered" evidence="1">
    <location>
        <begin position="1"/>
        <end position="28"/>
    </location>
</feature>
<name>A0AA90ZLS4_9BACT</name>
<reference evidence="3" key="1">
    <citation type="submission" date="2019-09" db="EMBL/GenBank/DDBJ databases">
        <title>Distinct polysaccharide growth profiles of human intestinal Prevotella copri isolates.</title>
        <authorList>
            <person name="Fehlner-Peach H."/>
            <person name="Magnabosco C."/>
            <person name="Raghavan V."/>
            <person name="Scher J.U."/>
            <person name="Tett A."/>
            <person name="Cox L.M."/>
            <person name="Gottsegen C."/>
            <person name="Watters A."/>
            <person name="Wiltshire- Gordon J.D."/>
            <person name="Segata N."/>
            <person name="Bonneau R."/>
            <person name="Littman D.R."/>
        </authorList>
    </citation>
    <scope>NUCLEOTIDE SEQUENCE [LARGE SCALE GENOMIC DNA]</scope>
    <source>
        <strain evidence="3">iAQ1179</strain>
    </source>
</reference>
<comment type="caution">
    <text evidence="2">The sequence shown here is derived from an EMBL/GenBank/DDBJ whole genome shotgun (WGS) entry which is preliminary data.</text>
</comment>
<protein>
    <submittedName>
        <fullName evidence="2">Uncharacterized protein</fullName>
    </submittedName>
</protein>
<sequence length="63" mass="6772">MIKMKLPSGKELSVSTSPGDTIEKKEAKVSSEKSDTIFNIYGGNNTIAPTAVKAEQNIQTSEK</sequence>
<evidence type="ECO:0000256" key="1">
    <source>
        <dbReference type="SAM" id="MobiDB-lite"/>
    </source>
</evidence>
<organism evidence="2 3">
    <name type="scientific">Segatella copri</name>
    <dbReference type="NCBI Taxonomy" id="165179"/>
    <lineage>
        <taxon>Bacteria</taxon>
        <taxon>Pseudomonadati</taxon>
        <taxon>Bacteroidota</taxon>
        <taxon>Bacteroidia</taxon>
        <taxon>Bacteroidales</taxon>
        <taxon>Prevotellaceae</taxon>
        <taxon>Segatella</taxon>
    </lineage>
</organism>
<dbReference type="EMBL" id="VZCW01000369">
    <property type="protein sequence ID" value="MQN13997.1"/>
    <property type="molecule type" value="Genomic_DNA"/>
</dbReference>
<dbReference type="AlphaFoldDB" id="A0AA90ZLS4"/>
<dbReference type="RefSeq" id="WP_153129398.1">
    <property type="nucleotide sequence ID" value="NZ_VZCW01000369.1"/>
</dbReference>
<evidence type="ECO:0000313" key="2">
    <source>
        <dbReference type="EMBL" id="MQN13997.1"/>
    </source>
</evidence>